<evidence type="ECO:0000313" key="2">
    <source>
        <dbReference type="Proteomes" id="UP000005824"/>
    </source>
</evidence>
<accession>B4CUA1</accession>
<keyword evidence="2" id="KW-1185">Reference proteome</keyword>
<dbReference type="EMBL" id="ABVL01000001">
    <property type="protein sequence ID" value="EDY22139.1"/>
    <property type="molecule type" value="Genomic_DNA"/>
</dbReference>
<gene>
    <name evidence="1" type="ORF">CfE428DRAFT_0264</name>
</gene>
<keyword evidence="1" id="KW-0808">Transferase</keyword>
<comment type="caution">
    <text evidence="1">The sequence shown here is derived from an EMBL/GenBank/DDBJ whole genome shotgun (WGS) entry which is preliminary data.</text>
</comment>
<dbReference type="Proteomes" id="UP000005824">
    <property type="component" value="Unassembled WGS sequence"/>
</dbReference>
<dbReference type="eggNOG" id="COG1215">
    <property type="taxonomic scope" value="Bacteria"/>
</dbReference>
<dbReference type="AlphaFoldDB" id="B4CUA1"/>
<proteinExistence type="predicted"/>
<dbReference type="Gene3D" id="3.90.550.10">
    <property type="entry name" value="Spore Coat Polysaccharide Biosynthesis Protein SpsA, Chain A"/>
    <property type="match status" value="1"/>
</dbReference>
<dbReference type="SUPFAM" id="SSF53448">
    <property type="entry name" value="Nucleotide-diphospho-sugar transferases"/>
    <property type="match status" value="1"/>
</dbReference>
<reference evidence="1 2" key="1">
    <citation type="journal article" date="2011" name="J. Bacteriol.">
        <title>Genome sequence of Chthoniobacter flavus Ellin428, an aerobic heterotrophic soil bacterium.</title>
        <authorList>
            <person name="Kant R."/>
            <person name="van Passel M.W."/>
            <person name="Palva A."/>
            <person name="Lucas S."/>
            <person name="Lapidus A."/>
            <person name="Glavina Del Rio T."/>
            <person name="Dalin E."/>
            <person name="Tice H."/>
            <person name="Bruce D."/>
            <person name="Goodwin L."/>
            <person name="Pitluck S."/>
            <person name="Larimer F.W."/>
            <person name="Land M.L."/>
            <person name="Hauser L."/>
            <person name="Sangwan P."/>
            <person name="de Vos W.M."/>
            <person name="Janssen P.H."/>
            <person name="Smidt H."/>
        </authorList>
    </citation>
    <scope>NUCLEOTIDE SEQUENCE [LARGE SCALE GENOMIC DNA]</scope>
    <source>
        <strain evidence="1 2">Ellin428</strain>
    </source>
</reference>
<dbReference type="GO" id="GO:0016740">
    <property type="term" value="F:transferase activity"/>
    <property type="evidence" value="ECO:0007669"/>
    <property type="project" value="UniProtKB-KW"/>
</dbReference>
<organism evidence="1 2">
    <name type="scientific">Chthoniobacter flavus Ellin428</name>
    <dbReference type="NCBI Taxonomy" id="497964"/>
    <lineage>
        <taxon>Bacteria</taxon>
        <taxon>Pseudomonadati</taxon>
        <taxon>Verrucomicrobiota</taxon>
        <taxon>Spartobacteria</taxon>
        <taxon>Chthoniobacterales</taxon>
        <taxon>Chthoniobacteraceae</taxon>
        <taxon>Chthoniobacter</taxon>
    </lineage>
</organism>
<evidence type="ECO:0000313" key="1">
    <source>
        <dbReference type="EMBL" id="EDY22139.1"/>
    </source>
</evidence>
<sequence length="345" mass="37979">MSDFAQAGLICTLQRLNDAHIARVETELVELAGERPIALVLPCHGRDLEQPVFGRMLEELRDARFLREIVFSVNDVAPATLQALPERLAVLPQKTTLLHNEPGADQPAGKGRNVRVAFEYLARAGECAIFATQDCDVASFRRVDLARLCYAVAHPQLGYRFAKMYYSRVTDRLYGRVSRLFLAPLLHAVVRVAGHLPLVDFLLSFRYPLAGEVALTRELAMQLPMSSGWGLEIGQLCEIFRRIDPREVCQVDGGAGYDHKHQPATTALAGMAGEIAHELFAQLAAEGLAKDVAFHAAIAAAYRREAAHALRRSASLALINGLPFDEAAEHAMLETFARQLDAPSF</sequence>
<dbReference type="InParanoid" id="B4CUA1"/>
<protein>
    <submittedName>
        <fullName evidence="1">Glycosyltransferase involved in cell wall biogenesis</fullName>
    </submittedName>
</protein>
<dbReference type="InterPro" id="IPR029044">
    <property type="entry name" value="Nucleotide-diphossugar_trans"/>
</dbReference>
<dbReference type="RefSeq" id="WP_006977591.1">
    <property type="nucleotide sequence ID" value="NZ_ABVL01000001.1"/>
</dbReference>
<dbReference type="STRING" id="497964.CfE428DRAFT_0264"/>
<name>B4CUA1_9BACT</name>